<evidence type="ECO:0000256" key="5">
    <source>
        <dbReference type="RuleBase" id="RU003651"/>
    </source>
</evidence>
<reference evidence="7 8" key="1">
    <citation type="submission" date="2011-02" db="EMBL/GenBank/DDBJ databases">
        <title>The Genome Sequence of Sphaeroforma arctica JP610.</title>
        <authorList>
            <consortium name="The Broad Institute Genome Sequencing Platform"/>
            <person name="Russ C."/>
            <person name="Cuomo C."/>
            <person name="Young S.K."/>
            <person name="Zeng Q."/>
            <person name="Gargeya S."/>
            <person name="Alvarado L."/>
            <person name="Berlin A."/>
            <person name="Chapman S.B."/>
            <person name="Chen Z."/>
            <person name="Freedman E."/>
            <person name="Gellesch M."/>
            <person name="Goldberg J."/>
            <person name="Griggs A."/>
            <person name="Gujja S."/>
            <person name="Heilman E."/>
            <person name="Heiman D."/>
            <person name="Howarth C."/>
            <person name="Mehta T."/>
            <person name="Neiman D."/>
            <person name="Pearson M."/>
            <person name="Roberts A."/>
            <person name="Saif S."/>
            <person name="Shea T."/>
            <person name="Shenoy N."/>
            <person name="Sisk P."/>
            <person name="Stolte C."/>
            <person name="Sykes S."/>
            <person name="White J."/>
            <person name="Yandava C."/>
            <person name="Burger G."/>
            <person name="Gray M.W."/>
            <person name="Holland P.W.H."/>
            <person name="King N."/>
            <person name="Lang F.B.F."/>
            <person name="Roger A.J."/>
            <person name="Ruiz-Trillo I."/>
            <person name="Haas B."/>
            <person name="Nusbaum C."/>
            <person name="Birren B."/>
        </authorList>
    </citation>
    <scope>NUCLEOTIDE SEQUENCE [LARGE SCALE GENOMIC DNA]</scope>
    <source>
        <strain evidence="7 8">JP610</strain>
    </source>
</reference>
<dbReference type="PANTHER" id="PTHR45644">
    <property type="entry name" value="AAA ATPASE, PUTATIVE (AFU_ORTHOLOGUE AFUA_2G12920)-RELATED-RELATED"/>
    <property type="match status" value="1"/>
</dbReference>
<keyword evidence="3 5" id="KW-0067">ATP-binding</keyword>
<dbReference type="Proteomes" id="UP000054560">
    <property type="component" value="Unassembled WGS sequence"/>
</dbReference>
<gene>
    <name evidence="7" type="ORF">SARC_02071</name>
</gene>
<dbReference type="AlphaFoldDB" id="A0A0L0G9Q8"/>
<dbReference type="Gene3D" id="1.10.8.60">
    <property type="match status" value="1"/>
</dbReference>
<sequence>MLAKAVAAESGANFLSFSMSDLMEMWVGQSEKHIKAVFTLARKVAPCVIFLDEVDSLFTSRDTPGSSVRREALNEFMQEWDGLKSHGGRVTVMAATNRPFDLDDAVIRRMPRRIMVDLPDESGREMILKPTCLFIVVNYSRVHTAQVFVYCG</sequence>
<dbReference type="InterPro" id="IPR003959">
    <property type="entry name" value="ATPase_AAA_core"/>
</dbReference>
<dbReference type="Gene3D" id="3.40.50.300">
    <property type="entry name" value="P-loop containing nucleotide triphosphate hydrolases"/>
    <property type="match status" value="1"/>
</dbReference>
<accession>A0A0L0G9Q8</accession>
<keyword evidence="8" id="KW-1185">Reference proteome</keyword>
<dbReference type="EMBL" id="KQ241685">
    <property type="protein sequence ID" value="KNC85767.1"/>
    <property type="molecule type" value="Genomic_DNA"/>
</dbReference>
<dbReference type="STRING" id="667725.A0A0L0G9Q8"/>
<name>A0A0L0G9Q8_9EUKA</name>
<evidence type="ECO:0000313" key="8">
    <source>
        <dbReference type="Proteomes" id="UP000054560"/>
    </source>
</evidence>
<dbReference type="InterPro" id="IPR027417">
    <property type="entry name" value="P-loop_NTPase"/>
</dbReference>
<organism evidence="7 8">
    <name type="scientific">Sphaeroforma arctica JP610</name>
    <dbReference type="NCBI Taxonomy" id="667725"/>
    <lineage>
        <taxon>Eukaryota</taxon>
        <taxon>Ichthyosporea</taxon>
        <taxon>Ichthyophonida</taxon>
        <taxon>Sphaeroforma</taxon>
    </lineage>
</organism>
<dbReference type="InterPro" id="IPR051701">
    <property type="entry name" value="Mito_OM_Translocase_MSP1"/>
</dbReference>
<dbReference type="RefSeq" id="XP_014159669.1">
    <property type="nucleotide sequence ID" value="XM_014304194.1"/>
</dbReference>
<dbReference type="PANTHER" id="PTHR45644:SF56">
    <property type="entry name" value="AAA ATPASE, PUTATIVE (AFU_ORTHOLOGUE AFUA_2G12920)-RELATED"/>
    <property type="match status" value="1"/>
</dbReference>
<evidence type="ECO:0000256" key="1">
    <source>
        <dbReference type="ARBA" id="ARBA00004173"/>
    </source>
</evidence>
<dbReference type="PROSITE" id="PS00674">
    <property type="entry name" value="AAA"/>
    <property type="match status" value="1"/>
</dbReference>
<dbReference type="SUPFAM" id="SSF52540">
    <property type="entry name" value="P-loop containing nucleoside triphosphate hydrolases"/>
    <property type="match status" value="1"/>
</dbReference>
<dbReference type="InterPro" id="IPR003960">
    <property type="entry name" value="ATPase_AAA_CS"/>
</dbReference>
<comment type="similarity">
    <text evidence="5">Belongs to the AAA ATPase family.</text>
</comment>
<evidence type="ECO:0000313" key="7">
    <source>
        <dbReference type="EMBL" id="KNC85767.1"/>
    </source>
</evidence>
<dbReference type="eggNOG" id="KOG0737">
    <property type="taxonomic scope" value="Eukaryota"/>
</dbReference>
<evidence type="ECO:0000256" key="2">
    <source>
        <dbReference type="ARBA" id="ARBA00022741"/>
    </source>
</evidence>
<proteinExistence type="inferred from homology"/>
<evidence type="ECO:0000259" key="6">
    <source>
        <dbReference type="Pfam" id="PF00004"/>
    </source>
</evidence>
<dbReference type="Pfam" id="PF00004">
    <property type="entry name" value="AAA"/>
    <property type="match status" value="1"/>
</dbReference>
<keyword evidence="2 5" id="KW-0547">Nucleotide-binding</keyword>
<dbReference type="GeneID" id="25902575"/>
<dbReference type="GO" id="GO:0005741">
    <property type="term" value="C:mitochondrial outer membrane"/>
    <property type="evidence" value="ECO:0007669"/>
    <property type="project" value="TreeGrafter"/>
</dbReference>
<feature type="domain" description="ATPase AAA-type core" evidence="6">
    <location>
        <begin position="1"/>
        <end position="117"/>
    </location>
</feature>
<dbReference type="GO" id="GO:0016887">
    <property type="term" value="F:ATP hydrolysis activity"/>
    <property type="evidence" value="ECO:0007669"/>
    <property type="project" value="InterPro"/>
</dbReference>
<dbReference type="GO" id="GO:0005524">
    <property type="term" value="F:ATP binding"/>
    <property type="evidence" value="ECO:0007669"/>
    <property type="project" value="UniProtKB-KW"/>
</dbReference>
<dbReference type="OrthoDB" id="39734at2759"/>
<comment type="subcellular location">
    <subcellularLocation>
        <location evidence="1">Mitochondrion</location>
    </subcellularLocation>
</comment>
<evidence type="ECO:0000256" key="3">
    <source>
        <dbReference type="ARBA" id="ARBA00022840"/>
    </source>
</evidence>
<keyword evidence="4" id="KW-0496">Mitochondrion</keyword>
<evidence type="ECO:0000256" key="4">
    <source>
        <dbReference type="ARBA" id="ARBA00023128"/>
    </source>
</evidence>
<protein>
    <recommendedName>
        <fullName evidence="6">ATPase AAA-type core domain-containing protein</fullName>
    </recommendedName>
</protein>